<keyword evidence="3" id="KW-1185">Reference proteome</keyword>
<organism evidence="2 3">
    <name type="scientific">Exidia glandulosa HHB12029</name>
    <dbReference type="NCBI Taxonomy" id="1314781"/>
    <lineage>
        <taxon>Eukaryota</taxon>
        <taxon>Fungi</taxon>
        <taxon>Dikarya</taxon>
        <taxon>Basidiomycota</taxon>
        <taxon>Agaricomycotina</taxon>
        <taxon>Agaricomycetes</taxon>
        <taxon>Auriculariales</taxon>
        <taxon>Exidiaceae</taxon>
        <taxon>Exidia</taxon>
    </lineage>
</organism>
<gene>
    <name evidence="2" type="ORF">EXIGLDRAFT_82873</name>
</gene>
<evidence type="ECO:0000313" key="3">
    <source>
        <dbReference type="Proteomes" id="UP000077266"/>
    </source>
</evidence>
<reference evidence="2 3" key="1">
    <citation type="journal article" date="2016" name="Mol. Biol. Evol.">
        <title>Comparative Genomics of Early-Diverging Mushroom-Forming Fungi Provides Insights into the Origins of Lignocellulose Decay Capabilities.</title>
        <authorList>
            <person name="Nagy L.G."/>
            <person name="Riley R."/>
            <person name="Tritt A."/>
            <person name="Adam C."/>
            <person name="Daum C."/>
            <person name="Floudas D."/>
            <person name="Sun H."/>
            <person name="Yadav J.S."/>
            <person name="Pangilinan J."/>
            <person name="Larsson K.H."/>
            <person name="Matsuura K."/>
            <person name="Barry K."/>
            <person name="Labutti K."/>
            <person name="Kuo R."/>
            <person name="Ohm R.A."/>
            <person name="Bhattacharya S.S."/>
            <person name="Shirouzu T."/>
            <person name="Yoshinaga Y."/>
            <person name="Martin F.M."/>
            <person name="Grigoriev I.V."/>
            <person name="Hibbett D.S."/>
        </authorList>
    </citation>
    <scope>NUCLEOTIDE SEQUENCE [LARGE SCALE GENOMIC DNA]</scope>
    <source>
        <strain evidence="2 3">HHB12029</strain>
    </source>
</reference>
<dbReference type="AlphaFoldDB" id="A0A165HKX4"/>
<evidence type="ECO:0000313" key="2">
    <source>
        <dbReference type="EMBL" id="KZV92120.1"/>
    </source>
</evidence>
<sequence>MRRQHALIALVVCFLTVLYFISPSASPDALQAYTSFSFSRAVCPNPLVLNRPATIRNPSCTLLKPHPGLGKELEVELCLSRTIPNHGWFRIERPDKQACSQTDKILASTDPTIDAMLKAKGPDFFHIQFDGEQRFVIETDVEYLGHCTYRYPFRLATAAPLNVSIWWPFKDYRAAIETEELILQYDRALPVLDGVYQMLYPDPSAASAACPPVGAVASNPAWRSPALASYLDALPPCSTYEPTPGVYVRAHHSEPVESTLQRYVYQPTGCRWTNPVVYGATPEVTQRGFQPRKVLFLGDSHARYAYDILMDAYTGNWKDFISAPAMKKLEKSEELGPATFDFAWEPVLGENRIQLNCSTVAKYDTVVLGGGQHNAVHIPTEKDHPKQWHMDDWSALMESFARRLGPEACPGQKAPRVVWMGNPARVIRVQPAGKSDCMLCFLLLPSSLGRCG</sequence>
<feature type="signal peptide" evidence="1">
    <location>
        <begin position="1"/>
        <end position="27"/>
    </location>
</feature>
<evidence type="ECO:0000256" key="1">
    <source>
        <dbReference type="SAM" id="SignalP"/>
    </source>
</evidence>
<accession>A0A165HKX4</accession>
<dbReference type="OrthoDB" id="3176531at2759"/>
<proteinExistence type="predicted"/>
<name>A0A165HKX4_EXIGL</name>
<protein>
    <submittedName>
        <fullName evidence="2">Uncharacterized protein</fullName>
    </submittedName>
</protein>
<dbReference type="Proteomes" id="UP000077266">
    <property type="component" value="Unassembled WGS sequence"/>
</dbReference>
<feature type="chain" id="PRO_5007858757" evidence="1">
    <location>
        <begin position="28"/>
        <end position="452"/>
    </location>
</feature>
<dbReference type="InParanoid" id="A0A165HKX4"/>
<keyword evidence="1" id="KW-0732">Signal</keyword>
<dbReference type="EMBL" id="KV426014">
    <property type="protein sequence ID" value="KZV92120.1"/>
    <property type="molecule type" value="Genomic_DNA"/>
</dbReference>
<dbReference type="STRING" id="1314781.A0A165HKX4"/>